<name>A0A1H2SCI6_9BACL</name>
<dbReference type="Gene3D" id="3.90.550.10">
    <property type="entry name" value="Spore Coat Polysaccharide Biosynthesis Protein SpsA, Chain A"/>
    <property type="match status" value="1"/>
</dbReference>
<protein>
    <submittedName>
        <fullName evidence="2">Glycosyl transferase family 2</fullName>
    </submittedName>
</protein>
<proteinExistence type="predicted"/>
<dbReference type="AlphaFoldDB" id="A0A1H2SCI6"/>
<feature type="domain" description="Glycosyltransferase 2-like" evidence="1">
    <location>
        <begin position="151"/>
        <end position="247"/>
    </location>
</feature>
<organism evidence="2 3">
    <name type="scientific">Alicyclobacillus hesperidum</name>
    <dbReference type="NCBI Taxonomy" id="89784"/>
    <lineage>
        <taxon>Bacteria</taxon>
        <taxon>Bacillati</taxon>
        <taxon>Bacillota</taxon>
        <taxon>Bacilli</taxon>
        <taxon>Bacillales</taxon>
        <taxon>Alicyclobacillaceae</taxon>
        <taxon>Alicyclobacillus</taxon>
    </lineage>
</organism>
<dbReference type="PANTHER" id="PTHR43685">
    <property type="entry name" value="GLYCOSYLTRANSFERASE"/>
    <property type="match status" value="1"/>
</dbReference>
<evidence type="ECO:0000313" key="2">
    <source>
        <dbReference type="EMBL" id="SDW29366.1"/>
    </source>
</evidence>
<dbReference type="Pfam" id="PF00535">
    <property type="entry name" value="Glycos_transf_2"/>
    <property type="match status" value="1"/>
</dbReference>
<dbReference type="InterPro" id="IPR001173">
    <property type="entry name" value="Glyco_trans_2-like"/>
</dbReference>
<dbReference type="GO" id="GO:0016740">
    <property type="term" value="F:transferase activity"/>
    <property type="evidence" value="ECO:0007669"/>
    <property type="project" value="UniProtKB-KW"/>
</dbReference>
<dbReference type="CDD" id="cd00761">
    <property type="entry name" value="Glyco_tranf_GTA_type"/>
    <property type="match status" value="1"/>
</dbReference>
<dbReference type="EMBL" id="FNOJ01000004">
    <property type="protein sequence ID" value="SDW29366.1"/>
    <property type="molecule type" value="Genomic_DNA"/>
</dbReference>
<sequence length="375" mass="42711">MGDAGPAAQRLGMSTWSREDLYKAIHDNAMYVFLCAGEQLTEAAIVQEFAYKEYAVLTIASGNGLDRRVLAMRGYILANHWKRVAHLLRVDPVSALYAWSELAPEDETYTLDRNIVRSPRANQLLQTYRAQLSGRPNELDTSCPTVAIALVNYNMHRHLALGLASIEAQIDDLHEIWLIDDGSTDGSQDLLHDFAKRVPRVSLVTLPHNVGKARAANVAMEQIKADFLLEMDADDWLDPHAVQIIRHQLLTLDDDIDLLYGNMRNWRIDARGSYRLTGLQKGEPVRTMQQLATYRLPLGPRVYRTSTLQVVGGFPILSFADGRLYEDVALIRELMRVGRIEYRDFTVYNRLLHRESITHQHVKLWPLFAESYLTQ</sequence>
<gene>
    <name evidence="2" type="ORF">SAMN04489725_1045</name>
</gene>
<accession>A0A1H2SCI6</accession>
<reference evidence="3" key="1">
    <citation type="submission" date="2016-10" db="EMBL/GenBank/DDBJ databases">
        <authorList>
            <person name="Varghese N."/>
        </authorList>
    </citation>
    <scope>NUCLEOTIDE SEQUENCE [LARGE SCALE GENOMIC DNA]</scope>
    <source>
        <strain evidence="3">DSM 12489</strain>
    </source>
</reference>
<dbReference type="Proteomes" id="UP000182589">
    <property type="component" value="Unassembled WGS sequence"/>
</dbReference>
<dbReference type="SUPFAM" id="SSF53448">
    <property type="entry name" value="Nucleotide-diphospho-sugar transferases"/>
    <property type="match status" value="1"/>
</dbReference>
<dbReference type="STRING" id="89784.SAMN04489725_1045"/>
<dbReference type="InterPro" id="IPR029044">
    <property type="entry name" value="Nucleotide-diphossugar_trans"/>
</dbReference>
<evidence type="ECO:0000313" key="3">
    <source>
        <dbReference type="Proteomes" id="UP000182589"/>
    </source>
</evidence>
<evidence type="ECO:0000259" key="1">
    <source>
        <dbReference type="Pfam" id="PF00535"/>
    </source>
</evidence>
<dbReference type="InterPro" id="IPR050834">
    <property type="entry name" value="Glycosyltransf_2"/>
</dbReference>
<keyword evidence="2" id="KW-0808">Transferase</keyword>
<keyword evidence="3" id="KW-1185">Reference proteome</keyword>
<dbReference type="PANTHER" id="PTHR43685:SF2">
    <property type="entry name" value="GLYCOSYLTRANSFERASE 2-LIKE DOMAIN-CONTAINING PROTEIN"/>
    <property type="match status" value="1"/>
</dbReference>